<dbReference type="GO" id="GO:0004714">
    <property type="term" value="F:transmembrane receptor protein tyrosine kinase activity"/>
    <property type="evidence" value="ECO:0007669"/>
    <property type="project" value="InterPro"/>
</dbReference>
<dbReference type="Pfam" id="PF07714">
    <property type="entry name" value="PK_Tyr_Ser-Thr"/>
    <property type="match status" value="1"/>
</dbReference>
<dbReference type="STRING" id="35608.A0A2U1PQQ1"/>
<accession>A0A2U1PQQ1</accession>
<evidence type="ECO:0000313" key="10">
    <source>
        <dbReference type="Proteomes" id="UP000245207"/>
    </source>
</evidence>
<dbReference type="AlphaFoldDB" id="A0A2U1PQQ1"/>
<evidence type="ECO:0000256" key="3">
    <source>
        <dbReference type="ARBA" id="ARBA00022741"/>
    </source>
</evidence>
<organism evidence="9 10">
    <name type="scientific">Artemisia annua</name>
    <name type="common">Sweet wormwood</name>
    <dbReference type="NCBI Taxonomy" id="35608"/>
    <lineage>
        <taxon>Eukaryota</taxon>
        <taxon>Viridiplantae</taxon>
        <taxon>Streptophyta</taxon>
        <taxon>Embryophyta</taxon>
        <taxon>Tracheophyta</taxon>
        <taxon>Spermatophyta</taxon>
        <taxon>Magnoliopsida</taxon>
        <taxon>eudicotyledons</taxon>
        <taxon>Gunneridae</taxon>
        <taxon>Pentapetalae</taxon>
        <taxon>asterids</taxon>
        <taxon>campanulids</taxon>
        <taxon>Asterales</taxon>
        <taxon>Asteraceae</taxon>
        <taxon>Asteroideae</taxon>
        <taxon>Anthemideae</taxon>
        <taxon>Artemisiinae</taxon>
        <taxon>Artemisia</taxon>
    </lineage>
</organism>
<dbReference type="InterPro" id="IPR017441">
    <property type="entry name" value="Protein_kinase_ATP_BS"/>
</dbReference>
<dbReference type="PANTHER" id="PTHR27003">
    <property type="entry name" value="OS07G0166700 PROTEIN"/>
    <property type="match status" value="1"/>
</dbReference>
<evidence type="ECO:0000259" key="8">
    <source>
        <dbReference type="PROSITE" id="PS50011"/>
    </source>
</evidence>
<dbReference type="InterPro" id="IPR008271">
    <property type="entry name" value="Ser/Thr_kinase_AS"/>
</dbReference>
<feature type="domain" description="Protein kinase" evidence="8">
    <location>
        <begin position="36"/>
        <end position="315"/>
    </location>
</feature>
<comment type="similarity">
    <text evidence="7">Belongs to the protein kinase superfamily.</text>
</comment>
<evidence type="ECO:0000256" key="6">
    <source>
        <dbReference type="PROSITE-ProRule" id="PRU10141"/>
    </source>
</evidence>
<dbReference type="InterPro" id="IPR011009">
    <property type="entry name" value="Kinase-like_dom_sf"/>
</dbReference>
<protein>
    <submittedName>
        <fullName evidence="9">Concanavalin A-like lectin/glucanase domain-containing protein</fullName>
    </submittedName>
</protein>
<dbReference type="EMBL" id="PKPP01000848">
    <property type="protein sequence ID" value="PWA88081.1"/>
    <property type="molecule type" value="Genomic_DNA"/>
</dbReference>
<dbReference type="OrthoDB" id="4062651at2759"/>
<dbReference type="SUPFAM" id="SSF56112">
    <property type="entry name" value="Protein kinase-like (PK-like)"/>
    <property type="match status" value="1"/>
</dbReference>
<keyword evidence="3 6" id="KW-0547">Nucleotide-binding</keyword>
<dbReference type="GO" id="GO:0009506">
    <property type="term" value="C:plasmodesma"/>
    <property type="evidence" value="ECO:0007669"/>
    <property type="project" value="TreeGrafter"/>
</dbReference>
<evidence type="ECO:0000256" key="7">
    <source>
        <dbReference type="RuleBase" id="RU000304"/>
    </source>
</evidence>
<dbReference type="FunFam" id="1.10.510.10:FF:000095">
    <property type="entry name" value="protein STRUBBELIG-RECEPTOR FAMILY 8"/>
    <property type="match status" value="1"/>
</dbReference>
<dbReference type="PROSITE" id="PS50011">
    <property type="entry name" value="PROTEIN_KINASE_DOM"/>
    <property type="match status" value="1"/>
</dbReference>
<dbReference type="InterPro" id="IPR001245">
    <property type="entry name" value="Ser-Thr/Tyr_kinase_cat_dom"/>
</dbReference>
<reference evidence="9 10" key="1">
    <citation type="journal article" date="2018" name="Mol. Plant">
        <title>The genome of Artemisia annua provides insight into the evolution of Asteraceae family and artemisinin biosynthesis.</title>
        <authorList>
            <person name="Shen Q."/>
            <person name="Zhang L."/>
            <person name="Liao Z."/>
            <person name="Wang S."/>
            <person name="Yan T."/>
            <person name="Shi P."/>
            <person name="Liu M."/>
            <person name="Fu X."/>
            <person name="Pan Q."/>
            <person name="Wang Y."/>
            <person name="Lv Z."/>
            <person name="Lu X."/>
            <person name="Zhang F."/>
            <person name="Jiang W."/>
            <person name="Ma Y."/>
            <person name="Chen M."/>
            <person name="Hao X."/>
            <person name="Li L."/>
            <person name="Tang Y."/>
            <person name="Lv G."/>
            <person name="Zhou Y."/>
            <person name="Sun X."/>
            <person name="Brodelius P.E."/>
            <person name="Rose J.K.C."/>
            <person name="Tang K."/>
        </authorList>
    </citation>
    <scope>NUCLEOTIDE SEQUENCE [LARGE SCALE GENOMIC DNA]</scope>
    <source>
        <strain evidence="10">cv. Huhao1</strain>
        <tissue evidence="9">Leaf</tissue>
    </source>
</reference>
<dbReference type="GO" id="GO:0004674">
    <property type="term" value="F:protein serine/threonine kinase activity"/>
    <property type="evidence" value="ECO:0007669"/>
    <property type="project" value="UniProtKB-KW"/>
</dbReference>
<keyword evidence="10" id="KW-1185">Reference proteome</keyword>
<feature type="binding site" evidence="6">
    <location>
        <position position="67"/>
    </location>
    <ligand>
        <name>ATP</name>
        <dbReference type="ChEBI" id="CHEBI:30616"/>
    </ligand>
</feature>
<dbReference type="Proteomes" id="UP000245207">
    <property type="component" value="Unassembled WGS sequence"/>
</dbReference>
<comment type="caution">
    <text evidence="9">The sequence shown here is derived from an EMBL/GenBank/DDBJ whole genome shotgun (WGS) entry which is preliminary data.</text>
</comment>
<gene>
    <name evidence="9" type="ORF">CTI12_AA124610</name>
</gene>
<evidence type="ECO:0000256" key="5">
    <source>
        <dbReference type="ARBA" id="ARBA00022840"/>
    </source>
</evidence>
<name>A0A2U1PQQ1_ARTAN</name>
<keyword evidence="4" id="KW-0418">Kinase</keyword>
<dbReference type="PROSITE" id="PS00107">
    <property type="entry name" value="PROTEIN_KINASE_ATP"/>
    <property type="match status" value="1"/>
</dbReference>
<dbReference type="FunFam" id="3.30.200.20:FF:000039">
    <property type="entry name" value="receptor-like protein kinase FERONIA"/>
    <property type="match status" value="1"/>
</dbReference>
<dbReference type="InterPro" id="IPR045272">
    <property type="entry name" value="ANXUR1/2-like"/>
</dbReference>
<dbReference type="PANTHER" id="PTHR27003:SF342">
    <property type="entry name" value="TYROSINE-PROTEIN KINASE, CSF-1_PDGF RECEPTOR FAMILY-RELATED"/>
    <property type="match status" value="1"/>
</dbReference>
<dbReference type="InterPro" id="IPR000719">
    <property type="entry name" value="Prot_kinase_dom"/>
</dbReference>
<keyword evidence="2" id="KW-0808">Transferase</keyword>
<dbReference type="GO" id="GO:0005886">
    <property type="term" value="C:plasma membrane"/>
    <property type="evidence" value="ECO:0007669"/>
    <property type="project" value="TreeGrafter"/>
</dbReference>
<keyword evidence="9" id="KW-0430">Lectin</keyword>
<dbReference type="Gene3D" id="3.30.200.20">
    <property type="entry name" value="Phosphorylase Kinase, domain 1"/>
    <property type="match status" value="1"/>
</dbReference>
<sequence length="347" mass="39415">MLTTSGDSNEYHTSLQWSQPCRHFEYKEILLATENFDESLVIGRGGFGKVYKGTIFNGSTPVFVAIKRLDLMSKQGATQFWAEVEMLSNLRHIHLVCLIGYCNHKKEMILVYEYMHNGSLEERLHGRCTPPLSWLQRLKICIGAGHGLHYLHTDTGIEIGVIHRDFKSSNILLHESWTAKISDFGLSRIGPKSQALTYGKAAVKGTFGYLDPSYFLTGRLTSKSDVYAFGVVMLEVLCRKHAVDTTLDEEQPNLVRWAQESIRKGKLKHIIDSDIRDQISTKCLKEFVGIAQRCLHSDPKHRPTMAEVVVGLEYVVTLQEKISSCTQRARRTILCRILDTFHLTSNR</sequence>
<dbReference type="PIRSF" id="PIRSF000654">
    <property type="entry name" value="Integrin-linked_kinase"/>
    <property type="match status" value="1"/>
</dbReference>
<proteinExistence type="inferred from homology"/>
<evidence type="ECO:0000313" key="9">
    <source>
        <dbReference type="EMBL" id="PWA88081.1"/>
    </source>
</evidence>
<evidence type="ECO:0000256" key="1">
    <source>
        <dbReference type="ARBA" id="ARBA00022527"/>
    </source>
</evidence>
<evidence type="ECO:0000256" key="2">
    <source>
        <dbReference type="ARBA" id="ARBA00022679"/>
    </source>
</evidence>
<keyword evidence="5 6" id="KW-0067">ATP-binding</keyword>
<keyword evidence="1 7" id="KW-0723">Serine/threonine-protein kinase</keyword>
<evidence type="ECO:0000256" key="4">
    <source>
        <dbReference type="ARBA" id="ARBA00022777"/>
    </source>
</evidence>
<dbReference type="GO" id="GO:0005524">
    <property type="term" value="F:ATP binding"/>
    <property type="evidence" value="ECO:0007669"/>
    <property type="project" value="UniProtKB-UniRule"/>
</dbReference>
<dbReference type="CDD" id="cd14066">
    <property type="entry name" value="STKc_IRAK"/>
    <property type="match status" value="1"/>
</dbReference>
<dbReference type="GO" id="GO:0030246">
    <property type="term" value="F:carbohydrate binding"/>
    <property type="evidence" value="ECO:0007669"/>
    <property type="project" value="UniProtKB-KW"/>
</dbReference>
<dbReference type="PROSITE" id="PS00108">
    <property type="entry name" value="PROTEIN_KINASE_ST"/>
    <property type="match status" value="1"/>
</dbReference>
<dbReference type="Gene3D" id="1.10.510.10">
    <property type="entry name" value="Transferase(Phosphotransferase) domain 1"/>
    <property type="match status" value="1"/>
</dbReference>